<proteinExistence type="inferred from homology"/>
<dbReference type="Proteomes" id="UP001596379">
    <property type="component" value="Unassembled WGS sequence"/>
</dbReference>
<organism evidence="4 5">
    <name type="scientific">Herminiimonas aquatilis</name>
    <dbReference type="NCBI Taxonomy" id="345342"/>
    <lineage>
        <taxon>Bacteria</taxon>
        <taxon>Pseudomonadati</taxon>
        <taxon>Pseudomonadota</taxon>
        <taxon>Betaproteobacteria</taxon>
        <taxon>Burkholderiales</taxon>
        <taxon>Oxalobacteraceae</taxon>
        <taxon>Herminiimonas</taxon>
    </lineage>
</organism>
<comment type="similarity">
    <text evidence="1 3">Belongs to the short-chain dehydrogenases/reductases (SDR) family.</text>
</comment>
<protein>
    <submittedName>
        <fullName evidence="4">SDR family oxidoreductase</fullName>
    </submittedName>
</protein>
<evidence type="ECO:0000256" key="3">
    <source>
        <dbReference type="RuleBase" id="RU000363"/>
    </source>
</evidence>
<dbReference type="PROSITE" id="PS00061">
    <property type="entry name" value="ADH_SHORT"/>
    <property type="match status" value="1"/>
</dbReference>
<comment type="caution">
    <text evidence="4">The sequence shown here is derived from an EMBL/GenBank/DDBJ whole genome shotgun (WGS) entry which is preliminary data.</text>
</comment>
<keyword evidence="5" id="KW-1185">Reference proteome</keyword>
<dbReference type="PANTHER" id="PTHR44196:SF1">
    <property type="entry name" value="DEHYDROGENASE_REDUCTASE SDR FAMILY MEMBER 7B"/>
    <property type="match status" value="1"/>
</dbReference>
<gene>
    <name evidence="4" type="ORF">ACFQO0_04080</name>
</gene>
<evidence type="ECO:0000256" key="2">
    <source>
        <dbReference type="ARBA" id="ARBA00023002"/>
    </source>
</evidence>
<evidence type="ECO:0000256" key="1">
    <source>
        <dbReference type="ARBA" id="ARBA00006484"/>
    </source>
</evidence>
<dbReference type="NCBIfam" id="NF006565">
    <property type="entry name" value="PRK09072.1"/>
    <property type="match status" value="1"/>
</dbReference>
<dbReference type="InterPro" id="IPR002347">
    <property type="entry name" value="SDR_fam"/>
</dbReference>
<dbReference type="PRINTS" id="PR00080">
    <property type="entry name" value="SDRFAMILY"/>
</dbReference>
<sequence>MTTTYRAILTGAAGGIGQAIAMELLPQSDYLILVGRNRDALETLQKKLGTDKTHIVDGDLTQQATLDKIEQLARALGGINLLINNAGSNDFHAFETQSSDAIRNMININLLAPMLLSRQLIPLLKKEARAQIINIGSIMGFIGFPGYAAYCASKSGLRGFTQSLRRELADTPIDVRHFAPRATRTAINSSAAASMNRELKTAEDTPVAVGRAFNVFLNGVAREHTLGRKESFFVFINKVLPVLPERAIRGQLSIIRKHLPK</sequence>
<dbReference type="Gene3D" id="3.40.50.720">
    <property type="entry name" value="NAD(P)-binding Rossmann-like Domain"/>
    <property type="match status" value="1"/>
</dbReference>
<dbReference type="RefSeq" id="WP_382232753.1">
    <property type="nucleotide sequence ID" value="NZ_JBHTCC010000001.1"/>
</dbReference>
<keyword evidence="2" id="KW-0560">Oxidoreductase</keyword>
<dbReference type="InterPro" id="IPR036291">
    <property type="entry name" value="NAD(P)-bd_dom_sf"/>
</dbReference>
<accession>A0ABW2J374</accession>
<dbReference type="PANTHER" id="PTHR44196">
    <property type="entry name" value="DEHYDROGENASE/REDUCTASE SDR FAMILY MEMBER 7B"/>
    <property type="match status" value="1"/>
</dbReference>
<dbReference type="PRINTS" id="PR00081">
    <property type="entry name" value="GDHRDH"/>
</dbReference>
<dbReference type="SUPFAM" id="SSF51735">
    <property type="entry name" value="NAD(P)-binding Rossmann-fold domains"/>
    <property type="match status" value="1"/>
</dbReference>
<reference evidence="5" key="1">
    <citation type="journal article" date="2019" name="Int. J. Syst. Evol. Microbiol.">
        <title>The Global Catalogue of Microorganisms (GCM) 10K type strain sequencing project: providing services to taxonomists for standard genome sequencing and annotation.</title>
        <authorList>
            <consortium name="The Broad Institute Genomics Platform"/>
            <consortium name="The Broad Institute Genome Sequencing Center for Infectious Disease"/>
            <person name="Wu L."/>
            <person name="Ma J."/>
        </authorList>
    </citation>
    <scope>NUCLEOTIDE SEQUENCE [LARGE SCALE GENOMIC DNA]</scope>
    <source>
        <strain evidence="5">CCUG 36956</strain>
    </source>
</reference>
<evidence type="ECO:0000313" key="4">
    <source>
        <dbReference type="EMBL" id="MFC7297609.1"/>
    </source>
</evidence>
<dbReference type="EMBL" id="JBHTCC010000001">
    <property type="protein sequence ID" value="MFC7297609.1"/>
    <property type="molecule type" value="Genomic_DNA"/>
</dbReference>
<dbReference type="Pfam" id="PF00106">
    <property type="entry name" value="adh_short"/>
    <property type="match status" value="1"/>
</dbReference>
<dbReference type="InterPro" id="IPR020904">
    <property type="entry name" value="Sc_DH/Rdtase_CS"/>
</dbReference>
<name>A0ABW2J374_9BURK</name>
<dbReference type="CDD" id="cd05233">
    <property type="entry name" value="SDR_c"/>
    <property type="match status" value="1"/>
</dbReference>
<evidence type="ECO:0000313" key="5">
    <source>
        <dbReference type="Proteomes" id="UP001596379"/>
    </source>
</evidence>